<dbReference type="CDD" id="cd07035">
    <property type="entry name" value="TPP_PYR_POX_like"/>
    <property type="match status" value="1"/>
</dbReference>
<dbReference type="InterPro" id="IPR012001">
    <property type="entry name" value="Thiamin_PyroP_enz_TPP-bd_dom"/>
</dbReference>
<dbReference type="InterPro" id="IPR029061">
    <property type="entry name" value="THDP-binding"/>
</dbReference>
<proteinExistence type="inferred from homology"/>
<dbReference type="GO" id="GO:0030976">
    <property type="term" value="F:thiamine pyrophosphate binding"/>
    <property type="evidence" value="ECO:0007669"/>
    <property type="project" value="InterPro"/>
</dbReference>
<dbReference type="Pfam" id="PF02776">
    <property type="entry name" value="TPP_enzyme_N"/>
    <property type="match status" value="1"/>
</dbReference>
<dbReference type="EMBL" id="DMVW01000130">
    <property type="protein sequence ID" value="HAR52959.1"/>
    <property type="molecule type" value="Genomic_DNA"/>
</dbReference>
<protein>
    <recommendedName>
        <fullName evidence="2">Thiamine pyrophosphate enzyme N-terminal TPP-binding domain-containing protein</fullName>
    </recommendedName>
</protein>
<name>A0A348WEJ7_9RHOB</name>
<organism evidence="3 4">
    <name type="scientific">Roseovarius nubinhibens</name>
    <dbReference type="NCBI Taxonomy" id="314263"/>
    <lineage>
        <taxon>Bacteria</taxon>
        <taxon>Pseudomonadati</taxon>
        <taxon>Pseudomonadota</taxon>
        <taxon>Alphaproteobacteria</taxon>
        <taxon>Rhodobacterales</taxon>
        <taxon>Roseobacteraceae</taxon>
        <taxon>Roseovarius</taxon>
    </lineage>
</organism>
<gene>
    <name evidence="3" type="ORF">DCS45_13940</name>
</gene>
<evidence type="ECO:0000259" key="2">
    <source>
        <dbReference type="Pfam" id="PF02776"/>
    </source>
</evidence>
<comment type="caution">
    <text evidence="3">The sequence shown here is derived from an EMBL/GenBank/DDBJ whole genome shotgun (WGS) entry which is preliminary data.</text>
</comment>
<dbReference type="PANTHER" id="PTHR18968:SF86">
    <property type="entry name" value="ACETOLACTATE SYNTHASE LARGE SUBUNIT ILVX-RELATED"/>
    <property type="match status" value="1"/>
</dbReference>
<comment type="similarity">
    <text evidence="1">Belongs to the TPP enzyme family.</text>
</comment>
<accession>A0A348WEJ7</accession>
<dbReference type="Proteomes" id="UP000264719">
    <property type="component" value="Unassembled WGS sequence"/>
</dbReference>
<dbReference type="PANTHER" id="PTHR18968">
    <property type="entry name" value="THIAMINE PYROPHOSPHATE ENZYMES"/>
    <property type="match status" value="1"/>
</dbReference>
<evidence type="ECO:0000313" key="4">
    <source>
        <dbReference type="Proteomes" id="UP000264719"/>
    </source>
</evidence>
<dbReference type="Gene3D" id="3.40.50.970">
    <property type="match status" value="1"/>
</dbReference>
<dbReference type="GO" id="GO:0003984">
    <property type="term" value="F:acetolactate synthase activity"/>
    <property type="evidence" value="ECO:0007669"/>
    <property type="project" value="TreeGrafter"/>
</dbReference>
<dbReference type="GO" id="GO:0050660">
    <property type="term" value="F:flavin adenine dinucleotide binding"/>
    <property type="evidence" value="ECO:0007669"/>
    <property type="project" value="TreeGrafter"/>
</dbReference>
<feature type="domain" description="Thiamine pyrophosphate enzyme N-terminal TPP-binding" evidence="2">
    <location>
        <begin position="1"/>
        <end position="94"/>
    </location>
</feature>
<evidence type="ECO:0000313" key="3">
    <source>
        <dbReference type="EMBL" id="HAR52959.1"/>
    </source>
</evidence>
<feature type="non-terminal residue" evidence="3">
    <location>
        <position position="94"/>
    </location>
</feature>
<dbReference type="SUPFAM" id="SSF52518">
    <property type="entry name" value="Thiamin diphosphate-binding fold (THDP-binding)"/>
    <property type="match status" value="1"/>
</dbReference>
<evidence type="ECO:0000256" key="1">
    <source>
        <dbReference type="ARBA" id="ARBA00007812"/>
    </source>
</evidence>
<dbReference type="AlphaFoldDB" id="A0A348WEJ7"/>
<dbReference type="InterPro" id="IPR045229">
    <property type="entry name" value="TPP_enz"/>
</dbReference>
<sequence length="94" mass="9642">MNGAESIVKSLTAAGIDRCFANPGTSEMHFLAALDRVGGIDCSLCLFEGVVTGAADGYARMAGKPALTLLHCGPGLANGLANLHNAKRARTPML</sequence>
<reference evidence="3 4" key="1">
    <citation type="journal article" date="2018" name="Nat. Biotechnol.">
        <title>A standardized bacterial taxonomy based on genome phylogeny substantially revises the tree of life.</title>
        <authorList>
            <person name="Parks D.H."/>
            <person name="Chuvochina M."/>
            <person name="Waite D.W."/>
            <person name="Rinke C."/>
            <person name="Skarshewski A."/>
            <person name="Chaumeil P.A."/>
            <person name="Hugenholtz P."/>
        </authorList>
    </citation>
    <scope>NUCLEOTIDE SEQUENCE [LARGE SCALE GENOMIC DNA]</scope>
    <source>
        <strain evidence="3">UBA9169</strain>
    </source>
</reference>